<dbReference type="Pfam" id="PF00400">
    <property type="entry name" value="WD40"/>
    <property type="match status" value="3"/>
</dbReference>
<evidence type="ECO:0000256" key="11">
    <source>
        <dbReference type="PROSITE-ProRule" id="PRU00221"/>
    </source>
</evidence>
<keyword evidence="8" id="KW-0811">Translocation</keyword>
<dbReference type="GO" id="GO:1904263">
    <property type="term" value="P:positive regulation of TORC1 signaling"/>
    <property type="evidence" value="ECO:0007669"/>
    <property type="project" value="TreeGrafter"/>
</dbReference>
<evidence type="ECO:0000256" key="5">
    <source>
        <dbReference type="ARBA" id="ARBA00022737"/>
    </source>
</evidence>
<name>A0A5N6JVD8_MONLA</name>
<keyword evidence="5" id="KW-0677">Repeat</keyword>
<dbReference type="OrthoDB" id="5566198at2759"/>
<dbReference type="InterPro" id="IPR036322">
    <property type="entry name" value="WD40_repeat_dom_sf"/>
</dbReference>
<keyword evidence="6" id="KW-0509">mRNA transport</keyword>
<evidence type="ECO:0000256" key="9">
    <source>
        <dbReference type="ARBA" id="ARBA00023132"/>
    </source>
</evidence>
<gene>
    <name evidence="12" type="ORF">EYC80_007932</name>
</gene>
<dbReference type="Gene3D" id="2.130.10.10">
    <property type="entry name" value="YVTN repeat-like/Quinoprotein amine dehydrogenase"/>
    <property type="match status" value="1"/>
</dbReference>
<dbReference type="PROSITE" id="PS50082">
    <property type="entry name" value="WD_REPEATS_2"/>
    <property type="match status" value="2"/>
</dbReference>
<dbReference type="PANTHER" id="PTHR11024:SF3">
    <property type="entry name" value="NUCLEOPORIN SEH1"/>
    <property type="match status" value="1"/>
</dbReference>
<comment type="similarity">
    <text evidence="2">Belongs to the WD repeat SEC13 family.</text>
</comment>
<dbReference type="SMART" id="SM00320">
    <property type="entry name" value="WD40"/>
    <property type="match status" value="4"/>
</dbReference>
<evidence type="ECO:0000256" key="2">
    <source>
        <dbReference type="ARBA" id="ARBA00010102"/>
    </source>
</evidence>
<dbReference type="GO" id="GO:0051028">
    <property type="term" value="P:mRNA transport"/>
    <property type="evidence" value="ECO:0007669"/>
    <property type="project" value="UniProtKB-KW"/>
</dbReference>
<evidence type="ECO:0000256" key="3">
    <source>
        <dbReference type="ARBA" id="ARBA00022448"/>
    </source>
</evidence>
<comment type="caution">
    <text evidence="12">The sequence shown here is derived from an EMBL/GenBank/DDBJ whole genome shotgun (WGS) entry which is preliminary data.</text>
</comment>
<feature type="repeat" description="WD" evidence="11">
    <location>
        <begin position="19"/>
        <end position="51"/>
    </location>
</feature>
<dbReference type="AlphaFoldDB" id="A0A5N6JVD8"/>
<evidence type="ECO:0008006" key="14">
    <source>
        <dbReference type="Google" id="ProtNLM"/>
    </source>
</evidence>
<evidence type="ECO:0000256" key="7">
    <source>
        <dbReference type="ARBA" id="ARBA00022927"/>
    </source>
</evidence>
<dbReference type="GO" id="GO:0035859">
    <property type="term" value="C:Seh1-associated complex"/>
    <property type="evidence" value="ECO:0007669"/>
    <property type="project" value="TreeGrafter"/>
</dbReference>
<evidence type="ECO:0000313" key="12">
    <source>
        <dbReference type="EMBL" id="KAB8292190.1"/>
    </source>
</evidence>
<reference evidence="12 13" key="1">
    <citation type="submission" date="2019-06" db="EMBL/GenBank/DDBJ databases">
        <title>Genome Sequence of the Brown Rot Fungal Pathogen Monilinia laxa.</title>
        <authorList>
            <person name="De Miccolis Angelini R.M."/>
            <person name="Landi L."/>
            <person name="Abate D."/>
            <person name="Pollastro S."/>
            <person name="Romanazzi G."/>
            <person name="Faretra F."/>
        </authorList>
    </citation>
    <scope>NUCLEOTIDE SEQUENCE [LARGE SCALE GENOMIC DNA]</scope>
    <source>
        <strain evidence="12 13">Mlax316</strain>
    </source>
</reference>
<dbReference type="GO" id="GO:0015031">
    <property type="term" value="P:protein transport"/>
    <property type="evidence" value="ECO:0007669"/>
    <property type="project" value="UniProtKB-KW"/>
</dbReference>
<evidence type="ECO:0000256" key="6">
    <source>
        <dbReference type="ARBA" id="ARBA00022816"/>
    </source>
</evidence>
<accession>A0A5N6JVD8</accession>
<keyword evidence="13" id="KW-1185">Reference proteome</keyword>
<keyword evidence="9" id="KW-0906">Nuclear pore complex</keyword>
<dbReference type="EMBL" id="VIGI01000013">
    <property type="protein sequence ID" value="KAB8292190.1"/>
    <property type="molecule type" value="Genomic_DNA"/>
</dbReference>
<organism evidence="12 13">
    <name type="scientific">Monilinia laxa</name>
    <name type="common">Brown rot fungus</name>
    <name type="synonym">Sclerotinia laxa</name>
    <dbReference type="NCBI Taxonomy" id="61186"/>
    <lineage>
        <taxon>Eukaryota</taxon>
        <taxon>Fungi</taxon>
        <taxon>Dikarya</taxon>
        <taxon>Ascomycota</taxon>
        <taxon>Pezizomycotina</taxon>
        <taxon>Leotiomycetes</taxon>
        <taxon>Helotiales</taxon>
        <taxon>Sclerotiniaceae</taxon>
        <taxon>Monilinia</taxon>
    </lineage>
</organism>
<protein>
    <recommendedName>
        <fullName evidence="14">Anaphase-promoting complex subunit 4 WD40 domain-containing protein</fullName>
    </recommendedName>
</protein>
<dbReference type="InterPro" id="IPR001680">
    <property type="entry name" value="WD40_rpt"/>
</dbReference>
<dbReference type="InterPro" id="IPR015943">
    <property type="entry name" value="WD40/YVTN_repeat-like_dom_sf"/>
</dbReference>
<dbReference type="GO" id="GO:0005198">
    <property type="term" value="F:structural molecule activity"/>
    <property type="evidence" value="ECO:0007669"/>
    <property type="project" value="InterPro"/>
</dbReference>
<dbReference type="SUPFAM" id="SSF50978">
    <property type="entry name" value="WD40 repeat-like"/>
    <property type="match status" value="1"/>
</dbReference>
<keyword evidence="3" id="KW-0813">Transport</keyword>
<dbReference type="InterPro" id="IPR037363">
    <property type="entry name" value="Sec13/Seh1_fam"/>
</dbReference>
<evidence type="ECO:0000313" key="13">
    <source>
        <dbReference type="Proteomes" id="UP000326757"/>
    </source>
</evidence>
<feature type="repeat" description="WD" evidence="11">
    <location>
        <begin position="334"/>
        <end position="365"/>
    </location>
</feature>
<dbReference type="Proteomes" id="UP000326757">
    <property type="component" value="Unassembled WGS sequence"/>
</dbReference>
<evidence type="ECO:0000256" key="1">
    <source>
        <dbReference type="ARBA" id="ARBA00004567"/>
    </source>
</evidence>
<proteinExistence type="inferred from homology"/>
<dbReference type="GO" id="GO:0031080">
    <property type="term" value="C:nuclear pore outer ring"/>
    <property type="evidence" value="ECO:0007669"/>
    <property type="project" value="TreeGrafter"/>
</dbReference>
<keyword evidence="10" id="KW-0539">Nucleus</keyword>
<evidence type="ECO:0000256" key="10">
    <source>
        <dbReference type="ARBA" id="ARBA00023242"/>
    </source>
</evidence>
<evidence type="ECO:0000256" key="8">
    <source>
        <dbReference type="ARBA" id="ARBA00023010"/>
    </source>
</evidence>
<dbReference type="PANTHER" id="PTHR11024">
    <property type="entry name" value="NUCLEAR PORE COMPLEX PROTEIN SEC13 / SEH1 FAMILY MEMBER"/>
    <property type="match status" value="1"/>
</dbReference>
<dbReference type="GO" id="GO:0034198">
    <property type="term" value="P:cellular response to amino acid starvation"/>
    <property type="evidence" value="ECO:0007669"/>
    <property type="project" value="TreeGrafter"/>
</dbReference>
<sequence>MTPRTEVPPAPPEAFHLLTSTHRDLIEASAFNTTSTRFASGSADGKIKVFNRHHDATWSLCDTWSAHHGGEVLDLQWLPPAIHPNLLASIGTDGRFKLFAVKYCAESRHTYIALVDRDAQLIVYENEEVENMTAWTELDRVNVCEKPGRGEEVSFRVAFDPNVEPCFRAIREGVPRDALGLVVASMGKASIWRSKEVAHTVSLGSATTKELYLAAELRGHRALVRDVAWASGNIRGWDEVATACKDGVVRVFKVVAGREHGGNRAEGRKGEFEKVPDKIIVPNSTQISIENGAKNIPSGIGAGLAGQRTNRSRQQEAQGRDGAVIHSAKEISRLEAARAPVWKVEFDADGQLLGSTGDDGKLMMWRREPNGLWSKSAELGMNRG</sequence>
<evidence type="ECO:0000256" key="4">
    <source>
        <dbReference type="ARBA" id="ARBA00022574"/>
    </source>
</evidence>
<comment type="subcellular location">
    <subcellularLocation>
        <location evidence="1">Nucleus</location>
        <location evidence="1">Nuclear pore complex</location>
    </subcellularLocation>
</comment>
<keyword evidence="7" id="KW-0653">Protein transport</keyword>
<keyword evidence="4 11" id="KW-0853">WD repeat</keyword>